<protein>
    <submittedName>
        <fullName evidence="2">Spanin</fullName>
    </submittedName>
</protein>
<evidence type="ECO:0000256" key="1">
    <source>
        <dbReference type="SAM" id="Phobius"/>
    </source>
</evidence>
<accession>A0AAU8BWM0</accession>
<dbReference type="EMBL" id="PP554580">
    <property type="protein sequence ID" value="XCD29929.1"/>
    <property type="molecule type" value="Genomic_DNA"/>
</dbReference>
<reference evidence="2" key="1">
    <citation type="submission" date="2024-03" db="EMBL/GenBank/DDBJ databases">
        <title>This phage originates from the Bacteriophage catalogue of the Bacteriophage Competence Centre, Department of Microbiology und Biotechnology, Max Rubner-Institut, Kiel, Germany.</title>
        <authorList>
            <person name="Sprotte S."/>
            <person name="Brinks E."/>
        </authorList>
    </citation>
    <scope>NUCLEOTIDE SEQUENCE</scope>
</reference>
<keyword evidence="1" id="KW-0472">Membrane</keyword>
<sequence>MSCLNFQRALVIGFLLWAVFVLTGCSLNPLDALSGKPEVTAQVGAENVKQTVGVTAKQDTSSKQETTIKESKVDKVDTSNKKRVSASSIQAETITADKIEISNRESDLYVTLFAIACMFVAGFISGVLWGNRNKKGA</sequence>
<keyword evidence="1" id="KW-0812">Transmembrane</keyword>
<evidence type="ECO:0000313" key="2">
    <source>
        <dbReference type="EMBL" id="XCD29929.1"/>
    </source>
</evidence>
<keyword evidence="1" id="KW-1133">Transmembrane helix</keyword>
<feature type="transmembrane region" description="Helical" evidence="1">
    <location>
        <begin position="108"/>
        <end position="129"/>
    </location>
</feature>
<organism evidence="2">
    <name type="scientific">Salmonella phage PMBT35</name>
    <dbReference type="NCBI Taxonomy" id="3137287"/>
    <lineage>
        <taxon>Viruses</taxon>
    </lineage>
</organism>
<name>A0AAU8BWM0_9VIRU</name>
<proteinExistence type="predicted"/>